<feature type="region of interest" description="Disordered" evidence="1">
    <location>
        <begin position="36"/>
        <end position="63"/>
    </location>
</feature>
<keyword evidence="2" id="KW-1133">Transmembrane helix</keyword>
<accession>A0A067PCJ6</accession>
<name>A0A067PCJ6_9AGAM</name>
<organism evidence="3 4">
    <name type="scientific">Jaapia argillacea MUCL 33604</name>
    <dbReference type="NCBI Taxonomy" id="933084"/>
    <lineage>
        <taxon>Eukaryota</taxon>
        <taxon>Fungi</taxon>
        <taxon>Dikarya</taxon>
        <taxon>Basidiomycota</taxon>
        <taxon>Agaricomycotina</taxon>
        <taxon>Agaricomycetes</taxon>
        <taxon>Agaricomycetidae</taxon>
        <taxon>Jaapiales</taxon>
        <taxon>Jaapiaceae</taxon>
        <taxon>Jaapia</taxon>
    </lineage>
</organism>
<gene>
    <name evidence="3" type="ORF">JAAARDRAFT_198367</name>
</gene>
<feature type="region of interest" description="Disordered" evidence="1">
    <location>
        <begin position="117"/>
        <end position="212"/>
    </location>
</feature>
<feature type="compositionally biased region" description="Low complexity" evidence="1">
    <location>
        <begin position="135"/>
        <end position="165"/>
    </location>
</feature>
<evidence type="ECO:0000256" key="1">
    <source>
        <dbReference type="SAM" id="MobiDB-lite"/>
    </source>
</evidence>
<reference evidence="4" key="1">
    <citation type="journal article" date="2014" name="Proc. Natl. Acad. Sci. U.S.A.">
        <title>Extensive sampling of basidiomycete genomes demonstrates inadequacy of the white-rot/brown-rot paradigm for wood decay fungi.</title>
        <authorList>
            <person name="Riley R."/>
            <person name="Salamov A.A."/>
            <person name="Brown D.W."/>
            <person name="Nagy L.G."/>
            <person name="Floudas D."/>
            <person name="Held B.W."/>
            <person name="Levasseur A."/>
            <person name="Lombard V."/>
            <person name="Morin E."/>
            <person name="Otillar R."/>
            <person name="Lindquist E.A."/>
            <person name="Sun H."/>
            <person name="LaButti K.M."/>
            <person name="Schmutz J."/>
            <person name="Jabbour D."/>
            <person name="Luo H."/>
            <person name="Baker S.E."/>
            <person name="Pisabarro A.G."/>
            <person name="Walton J.D."/>
            <person name="Blanchette R.A."/>
            <person name="Henrissat B."/>
            <person name="Martin F."/>
            <person name="Cullen D."/>
            <person name="Hibbett D.S."/>
            <person name="Grigoriev I.V."/>
        </authorList>
    </citation>
    <scope>NUCLEOTIDE SEQUENCE [LARGE SCALE GENOMIC DNA]</scope>
    <source>
        <strain evidence="4">MUCL 33604</strain>
    </source>
</reference>
<keyword evidence="2" id="KW-0812">Transmembrane</keyword>
<keyword evidence="4" id="KW-1185">Reference proteome</keyword>
<evidence type="ECO:0000256" key="2">
    <source>
        <dbReference type="SAM" id="Phobius"/>
    </source>
</evidence>
<proteinExistence type="predicted"/>
<feature type="transmembrane region" description="Helical" evidence="2">
    <location>
        <begin position="96"/>
        <end position="115"/>
    </location>
</feature>
<dbReference type="Proteomes" id="UP000027265">
    <property type="component" value="Unassembled WGS sequence"/>
</dbReference>
<dbReference type="InParanoid" id="A0A067PCJ6"/>
<evidence type="ECO:0000313" key="4">
    <source>
        <dbReference type="Proteomes" id="UP000027265"/>
    </source>
</evidence>
<feature type="compositionally biased region" description="Polar residues" evidence="1">
    <location>
        <begin position="169"/>
        <end position="186"/>
    </location>
</feature>
<sequence>MSSSYHDTPKHNGSYDAALLAAAPVATRAEKQEGYNVDLLDNGRPNRAASTSPGPATVLTPHRSDPELAASKERYANGLSPSSSAKVPFWRTTKGLIILVVVAIVIIGAVVGGAVGGTAGKKKSTNGGVGGGTNPGSAPDTSSVASPSASITVSSTGSTGSTSVPEFATGTTAGAFSSISESSLGRTSTISSSTTTPNVVSPNPTSPSSGGP</sequence>
<dbReference type="AlphaFoldDB" id="A0A067PCJ6"/>
<keyword evidence="2" id="KW-0472">Membrane</keyword>
<evidence type="ECO:0000313" key="3">
    <source>
        <dbReference type="EMBL" id="KDQ52454.1"/>
    </source>
</evidence>
<protein>
    <submittedName>
        <fullName evidence="3">Uncharacterized protein</fullName>
    </submittedName>
</protein>
<feature type="compositionally biased region" description="Low complexity" evidence="1">
    <location>
        <begin position="187"/>
        <end position="212"/>
    </location>
</feature>
<dbReference type="HOGENOM" id="CLU_115940_0_0_1"/>
<dbReference type="EMBL" id="KL197740">
    <property type="protein sequence ID" value="KDQ52454.1"/>
    <property type="molecule type" value="Genomic_DNA"/>
</dbReference>
<dbReference type="OrthoDB" id="3268868at2759"/>